<dbReference type="Pfam" id="PF00196">
    <property type="entry name" value="GerE"/>
    <property type="match status" value="1"/>
</dbReference>
<evidence type="ECO:0000313" key="10">
    <source>
        <dbReference type="Proteomes" id="UP000199245"/>
    </source>
</evidence>
<proteinExistence type="predicted"/>
<evidence type="ECO:0000256" key="4">
    <source>
        <dbReference type="ARBA" id="ARBA00023125"/>
    </source>
</evidence>
<keyword evidence="5" id="KW-0804">Transcription</keyword>
<dbReference type="GO" id="GO:0000160">
    <property type="term" value="P:phosphorelay signal transduction system"/>
    <property type="evidence" value="ECO:0007669"/>
    <property type="project" value="UniProtKB-KW"/>
</dbReference>
<evidence type="ECO:0000256" key="1">
    <source>
        <dbReference type="ARBA" id="ARBA00022553"/>
    </source>
</evidence>
<dbReference type="SUPFAM" id="SSF52172">
    <property type="entry name" value="CheY-like"/>
    <property type="match status" value="1"/>
</dbReference>
<organism evidence="9 10">
    <name type="scientific">Bradyrhizobium brasilense</name>
    <dbReference type="NCBI Taxonomy" id="1419277"/>
    <lineage>
        <taxon>Bacteria</taxon>
        <taxon>Pseudomonadati</taxon>
        <taxon>Pseudomonadota</taxon>
        <taxon>Alphaproteobacteria</taxon>
        <taxon>Hyphomicrobiales</taxon>
        <taxon>Nitrobacteraceae</taxon>
        <taxon>Bradyrhizobium</taxon>
    </lineage>
</organism>
<dbReference type="SMART" id="SM00448">
    <property type="entry name" value="REC"/>
    <property type="match status" value="1"/>
</dbReference>
<evidence type="ECO:0000313" key="9">
    <source>
        <dbReference type="EMBL" id="SDF15651.1"/>
    </source>
</evidence>
<dbReference type="SMART" id="SM00421">
    <property type="entry name" value="HTH_LUXR"/>
    <property type="match status" value="1"/>
</dbReference>
<feature type="domain" description="HTH luxR-type" evidence="7">
    <location>
        <begin position="149"/>
        <end position="214"/>
    </location>
</feature>
<dbReference type="Proteomes" id="UP000199245">
    <property type="component" value="Unassembled WGS sequence"/>
</dbReference>
<dbReference type="PANTHER" id="PTHR44688:SF16">
    <property type="entry name" value="DNA-BINDING TRANSCRIPTIONAL ACTIVATOR DEVR_DOSR"/>
    <property type="match status" value="1"/>
</dbReference>
<sequence>MVTGRAASPSGLANAEDPVVFVVDDDASMRDALSNLFRSVGLRTAAFGSAHEFLQRKPPDVPSCLILDIRLPRLSGLDFQGELAKAGIDIPIIFMTGHGDIPMTVRAMKAGAVDFLTKPFRDQDMLDAVTTAIERDRNRRDEAKVLANLRAAFATLTPRERQVMTLVTAGLMNKQVAAEIGVAEITVKIHRGHIMRKMAAKSLPDLVRMAQMLQIGPAAGGAQT</sequence>
<keyword evidence="2" id="KW-0902">Two-component regulatory system</keyword>
<dbReference type="PRINTS" id="PR00038">
    <property type="entry name" value="HTHLUXR"/>
</dbReference>
<dbReference type="CDD" id="cd17537">
    <property type="entry name" value="REC_FixJ"/>
    <property type="match status" value="1"/>
</dbReference>
<dbReference type="GO" id="GO:0003677">
    <property type="term" value="F:DNA binding"/>
    <property type="evidence" value="ECO:0007669"/>
    <property type="project" value="UniProtKB-KW"/>
</dbReference>
<keyword evidence="4" id="KW-0238">DNA-binding</keyword>
<dbReference type="PANTHER" id="PTHR44688">
    <property type="entry name" value="DNA-BINDING TRANSCRIPTIONAL ACTIVATOR DEVR_DOSR"/>
    <property type="match status" value="1"/>
</dbReference>
<dbReference type="Gene3D" id="1.10.10.10">
    <property type="entry name" value="Winged helix-like DNA-binding domain superfamily/Winged helix DNA-binding domain"/>
    <property type="match status" value="1"/>
</dbReference>
<dbReference type="PROSITE" id="PS50110">
    <property type="entry name" value="RESPONSE_REGULATORY"/>
    <property type="match status" value="1"/>
</dbReference>
<dbReference type="InterPro" id="IPR036388">
    <property type="entry name" value="WH-like_DNA-bd_sf"/>
</dbReference>
<dbReference type="FunFam" id="3.40.50.2300:FF:000018">
    <property type="entry name" value="DNA-binding transcriptional regulator NtrC"/>
    <property type="match status" value="1"/>
</dbReference>
<dbReference type="PROSITE" id="PS00622">
    <property type="entry name" value="HTH_LUXR_1"/>
    <property type="match status" value="1"/>
</dbReference>
<dbReference type="RefSeq" id="WP_092088843.1">
    <property type="nucleotide sequence ID" value="NZ_FMZW01000046.1"/>
</dbReference>
<keyword evidence="1 6" id="KW-0597">Phosphoprotein</keyword>
<dbReference type="InterPro" id="IPR011006">
    <property type="entry name" value="CheY-like_superfamily"/>
</dbReference>
<evidence type="ECO:0000256" key="2">
    <source>
        <dbReference type="ARBA" id="ARBA00023012"/>
    </source>
</evidence>
<protein>
    <submittedName>
        <fullName evidence="9">Two-component regulator NwsB</fullName>
    </submittedName>
</protein>
<dbReference type="InterPro" id="IPR001789">
    <property type="entry name" value="Sig_transdc_resp-reg_receiver"/>
</dbReference>
<reference evidence="9 10" key="1">
    <citation type="submission" date="2016-10" db="EMBL/GenBank/DDBJ databases">
        <authorList>
            <person name="de Groot N.N."/>
        </authorList>
    </citation>
    <scope>NUCLEOTIDE SEQUENCE [LARGE SCALE GENOMIC DNA]</scope>
    <source>
        <strain evidence="9 10">R5</strain>
    </source>
</reference>
<dbReference type="InterPro" id="IPR000792">
    <property type="entry name" value="Tscrpt_reg_LuxR_C"/>
</dbReference>
<evidence type="ECO:0000259" key="7">
    <source>
        <dbReference type="PROSITE" id="PS50043"/>
    </source>
</evidence>
<dbReference type="PROSITE" id="PS50043">
    <property type="entry name" value="HTH_LUXR_2"/>
    <property type="match status" value="1"/>
</dbReference>
<dbReference type="Pfam" id="PF00072">
    <property type="entry name" value="Response_reg"/>
    <property type="match status" value="1"/>
</dbReference>
<dbReference type="Gene3D" id="3.40.50.2300">
    <property type="match status" value="1"/>
</dbReference>
<name>A0A1G7ISK4_9BRAD</name>
<dbReference type="GO" id="GO:0006355">
    <property type="term" value="P:regulation of DNA-templated transcription"/>
    <property type="evidence" value="ECO:0007669"/>
    <property type="project" value="InterPro"/>
</dbReference>
<evidence type="ECO:0000256" key="6">
    <source>
        <dbReference type="PROSITE-ProRule" id="PRU00169"/>
    </source>
</evidence>
<gene>
    <name evidence="9" type="ORF">SAMN05216337_104613</name>
</gene>
<feature type="domain" description="Response regulatory" evidence="8">
    <location>
        <begin position="19"/>
        <end position="133"/>
    </location>
</feature>
<dbReference type="AlphaFoldDB" id="A0A1G7ISK4"/>
<evidence type="ECO:0000256" key="5">
    <source>
        <dbReference type="ARBA" id="ARBA00023163"/>
    </source>
</evidence>
<keyword evidence="3" id="KW-0805">Transcription regulation</keyword>
<dbReference type="EMBL" id="FMZW01000046">
    <property type="protein sequence ID" value="SDF15651.1"/>
    <property type="molecule type" value="Genomic_DNA"/>
</dbReference>
<dbReference type="CDD" id="cd06170">
    <property type="entry name" value="LuxR_C_like"/>
    <property type="match status" value="1"/>
</dbReference>
<evidence type="ECO:0000256" key="3">
    <source>
        <dbReference type="ARBA" id="ARBA00023015"/>
    </source>
</evidence>
<feature type="modified residue" description="4-aspartylphosphate" evidence="6">
    <location>
        <position position="68"/>
    </location>
</feature>
<accession>A0A1G7ISK4</accession>
<evidence type="ECO:0000259" key="8">
    <source>
        <dbReference type="PROSITE" id="PS50110"/>
    </source>
</evidence>